<gene>
    <name evidence="2" type="ORF">AVO44_03870</name>
</gene>
<dbReference type="Proteomes" id="UP000053690">
    <property type="component" value="Unassembled WGS sequence"/>
</dbReference>
<evidence type="ECO:0000313" key="3">
    <source>
        <dbReference type="Proteomes" id="UP000053690"/>
    </source>
</evidence>
<dbReference type="AlphaFoldDB" id="A0A0X3U1A4"/>
<dbReference type="Gene3D" id="3.30.750.24">
    <property type="entry name" value="STAS domain"/>
    <property type="match status" value="1"/>
</dbReference>
<dbReference type="EMBL" id="LQBP01000002">
    <property type="protein sequence ID" value="KUJ81021.1"/>
    <property type="molecule type" value="Genomic_DNA"/>
</dbReference>
<proteinExistence type="predicted"/>
<protein>
    <recommendedName>
        <fullName evidence="1">MlaB-like STAS domain-containing protein</fullName>
    </recommendedName>
</protein>
<name>A0A0X3U1A4_9RHOB</name>
<evidence type="ECO:0000313" key="2">
    <source>
        <dbReference type="EMBL" id="KUJ81021.1"/>
    </source>
</evidence>
<dbReference type="InterPro" id="IPR058548">
    <property type="entry name" value="MlaB-like_STAS"/>
</dbReference>
<sequence>MVEFLQIGAIQPVSIDCSDLRHIPTRCLQILLAARRHWAEAEQSFILTGVGDECRHALRTLGVSETTFQFEGI</sequence>
<accession>A0A0X3U1A4</accession>
<dbReference type="STRING" id="1685378.AVO44_03870"/>
<reference evidence="3" key="1">
    <citation type="submission" date="2015-12" db="EMBL/GenBank/DDBJ databases">
        <authorList>
            <person name="Zhang G."/>
            <person name="Stingl U."/>
        </authorList>
    </citation>
    <scope>NUCLEOTIDE SEQUENCE [LARGE SCALE GENOMIC DNA]</scope>
    <source>
        <strain evidence="3">ZGT108</strain>
    </source>
</reference>
<keyword evidence="3" id="KW-1185">Reference proteome</keyword>
<feature type="domain" description="MlaB-like STAS" evidence="1">
    <location>
        <begin position="11"/>
        <end position="63"/>
    </location>
</feature>
<dbReference type="Pfam" id="PF13466">
    <property type="entry name" value="STAS_2"/>
    <property type="match status" value="1"/>
</dbReference>
<dbReference type="InterPro" id="IPR036513">
    <property type="entry name" value="STAS_dom_sf"/>
</dbReference>
<organism evidence="2 3">
    <name type="scientific">Ruegeria profundi</name>
    <dbReference type="NCBI Taxonomy" id="1685378"/>
    <lineage>
        <taxon>Bacteria</taxon>
        <taxon>Pseudomonadati</taxon>
        <taxon>Pseudomonadota</taxon>
        <taxon>Alphaproteobacteria</taxon>
        <taxon>Rhodobacterales</taxon>
        <taxon>Roseobacteraceae</taxon>
        <taxon>Ruegeria</taxon>
    </lineage>
</organism>
<evidence type="ECO:0000259" key="1">
    <source>
        <dbReference type="Pfam" id="PF13466"/>
    </source>
</evidence>
<dbReference type="SUPFAM" id="SSF52091">
    <property type="entry name" value="SpoIIaa-like"/>
    <property type="match status" value="1"/>
</dbReference>
<comment type="caution">
    <text evidence="2">The sequence shown here is derived from an EMBL/GenBank/DDBJ whole genome shotgun (WGS) entry which is preliminary data.</text>
</comment>